<dbReference type="GO" id="GO:0045254">
    <property type="term" value="C:pyruvate dehydrogenase complex"/>
    <property type="evidence" value="ECO:0007669"/>
    <property type="project" value="EnsemblFungi"/>
</dbReference>
<feature type="binding site" evidence="9">
    <location>
        <position position="319"/>
    </location>
    <ligand>
        <name>NAD(+)</name>
        <dbReference type="ChEBI" id="CHEBI:57540"/>
    </ligand>
</feature>
<dbReference type="PANTHER" id="PTHR22912:SF151">
    <property type="entry name" value="DIHYDROLIPOYL DEHYDROGENASE, MITOCHONDRIAL"/>
    <property type="match status" value="1"/>
</dbReference>
<dbReference type="InterPro" id="IPR050151">
    <property type="entry name" value="Class-I_Pyr_Nuc-Dis_Oxidored"/>
</dbReference>
<evidence type="ECO:0000313" key="14">
    <source>
        <dbReference type="EMBL" id="OQD81975.1"/>
    </source>
</evidence>
<dbReference type="InterPro" id="IPR016156">
    <property type="entry name" value="FAD/NAD-linked_Rdtase_dimer_sf"/>
</dbReference>
<evidence type="ECO:0000259" key="12">
    <source>
        <dbReference type="Pfam" id="PF02852"/>
    </source>
</evidence>
<dbReference type="GO" id="GO:0006546">
    <property type="term" value="P:glycine catabolic process"/>
    <property type="evidence" value="ECO:0007669"/>
    <property type="project" value="EnsemblFungi"/>
</dbReference>
<evidence type="ECO:0000256" key="8">
    <source>
        <dbReference type="PIRSR" id="PIRSR000350-2"/>
    </source>
</evidence>
<keyword evidence="3 9" id="KW-0274">FAD</keyword>
<evidence type="ECO:0000256" key="2">
    <source>
        <dbReference type="ARBA" id="ARBA00022630"/>
    </source>
</evidence>
<keyword evidence="9" id="KW-0547">Nucleotide-binding</keyword>
<dbReference type="SUPFAM" id="SSF55424">
    <property type="entry name" value="FAD/NAD-linked reductases, dimerisation (C-terminal) domain"/>
    <property type="match status" value="1"/>
</dbReference>
<protein>
    <recommendedName>
        <fullName evidence="11">Dihydrolipoyl dehydrogenase</fullName>
        <ecNumber evidence="11">1.8.1.4</ecNumber>
    </recommendedName>
</protein>
<evidence type="ECO:0000256" key="4">
    <source>
        <dbReference type="ARBA" id="ARBA00023002"/>
    </source>
</evidence>
<dbReference type="GO" id="GO:0006552">
    <property type="term" value="P:L-leucine catabolic process"/>
    <property type="evidence" value="ECO:0007669"/>
    <property type="project" value="EnsemblFungi"/>
</dbReference>
<evidence type="ECO:0000256" key="3">
    <source>
        <dbReference type="ARBA" id="ARBA00022827"/>
    </source>
</evidence>
<evidence type="ECO:0000256" key="1">
    <source>
        <dbReference type="ARBA" id="ARBA00007532"/>
    </source>
</evidence>
<evidence type="ECO:0000256" key="7">
    <source>
        <dbReference type="ARBA" id="ARBA00023284"/>
    </source>
</evidence>
<feature type="binding site" evidence="9">
    <location>
        <position position="160"/>
    </location>
    <ligand>
        <name>FAD</name>
        <dbReference type="ChEBI" id="CHEBI:57692"/>
    </ligand>
</feature>
<evidence type="ECO:0000256" key="10">
    <source>
        <dbReference type="PIRSR" id="PIRSR000350-4"/>
    </source>
</evidence>
<dbReference type="NCBIfam" id="TIGR01350">
    <property type="entry name" value="lipoamide_DH"/>
    <property type="match status" value="1"/>
</dbReference>
<dbReference type="GO" id="GO:0006550">
    <property type="term" value="P:L-isoleucine catabolic process"/>
    <property type="evidence" value="ECO:0007669"/>
    <property type="project" value="EnsemblFungi"/>
</dbReference>
<dbReference type="AlphaFoldDB" id="A0A1V6PYE0"/>
<dbReference type="GO" id="GO:0042743">
    <property type="term" value="P:hydrogen peroxide metabolic process"/>
    <property type="evidence" value="ECO:0007669"/>
    <property type="project" value="EnsemblFungi"/>
</dbReference>
<dbReference type="GO" id="GO:0045252">
    <property type="term" value="C:oxoglutarate dehydrogenase complex"/>
    <property type="evidence" value="ECO:0007669"/>
    <property type="project" value="EnsemblFungi"/>
</dbReference>
<dbReference type="GO" id="GO:0004375">
    <property type="term" value="F:glycine dehydrogenase (decarboxylating) activity"/>
    <property type="evidence" value="ECO:0007669"/>
    <property type="project" value="EnsemblFungi"/>
</dbReference>
<feature type="disulfide bond" description="Redox-active" evidence="10">
    <location>
        <begin position="87"/>
        <end position="92"/>
    </location>
</feature>
<dbReference type="GO" id="GO:0005960">
    <property type="term" value="C:glycine cleavage complex"/>
    <property type="evidence" value="ECO:0007669"/>
    <property type="project" value="EnsemblFungi"/>
</dbReference>
<dbReference type="Pfam" id="PF07992">
    <property type="entry name" value="Pyr_redox_2"/>
    <property type="match status" value="1"/>
</dbReference>
<keyword evidence="6" id="KW-1015">Disulfide bond</keyword>
<reference evidence="15" key="1">
    <citation type="journal article" date="2017" name="Nat. Microbiol.">
        <title>Global analysis of biosynthetic gene clusters reveals vast potential of secondary metabolite production in Penicillium species.</title>
        <authorList>
            <person name="Nielsen J.C."/>
            <person name="Grijseels S."/>
            <person name="Prigent S."/>
            <person name="Ji B."/>
            <person name="Dainat J."/>
            <person name="Nielsen K.F."/>
            <person name="Frisvad J.C."/>
            <person name="Workman M."/>
            <person name="Nielsen J."/>
        </authorList>
    </citation>
    <scope>NUCLEOTIDE SEQUENCE [LARGE SCALE GENOMIC DNA]</scope>
    <source>
        <strain evidence="15">IBT 31811</strain>
    </source>
</reference>
<dbReference type="GO" id="GO:0006103">
    <property type="term" value="P:2-oxoglutarate metabolic process"/>
    <property type="evidence" value="ECO:0007669"/>
    <property type="project" value="EnsemblFungi"/>
</dbReference>
<feature type="binding site" evidence="9">
    <location>
        <position position="249"/>
    </location>
    <ligand>
        <name>NAD(+)</name>
        <dbReference type="ChEBI" id="CHEBI:57540"/>
    </ligand>
</feature>
<proteinExistence type="inferred from homology"/>
<dbReference type="InterPro" id="IPR001100">
    <property type="entry name" value="Pyr_nuc-diS_OxRdtase"/>
</dbReference>
<dbReference type="Proteomes" id="UP000191672">
    <property type="component" value="Unassembled WGS sequence"/>
</dbReference>
<keyword evidence="2 11" id="KW-0285">Flavoprotein</keyword>
<dbReference type="InterPro" id="IPR023753">
    <property type="entry name" value="FAD/NAD-binding_dom"/>
</dbReference>
<name>A0A1V6PYE0_9EURO</name>
<comment type="similarity">
    <text evidence="1 11">Belongs to the class-I pyridine nucleotide-disulfide oxidoreductase family.</text>
</comment>
<dbReference type="PRINTS" id="PR00368">
    <property type="entry name" value="FADPNR"/>
</dbReference>
<evidence type="ECO:0000256" key="9">
    <source>
        <dbReference type="PIRSR" id="PIRSR000350-3"/>
    </source>
</evidence>
<evidence type="ECO:0000259" key="13">
    <source>
        <dbReference type="Pfam" id="PF07992"/>
    </source>
</evidence>
<dbReference type="Gene3D" id="3.50.50.60">
    <property type="entry name" value="FAD/NAD(P)-binding domain"/>
    <property type="match status" value="2"/>
</dbReference>
<comment type="miscellaneous">
    <text evidence="11">The active site is a redox-active disulfide bond.</text>
</comment>
<dbReference type="STRING" id="416450.A0A1V6PYE0"/>
<accession>A0A1V6PYE0</accession>
<gene>
    <name evidence="14" type="ORF">PENANT_c024G02820</name>
</gene>
<dbReference type="GO" id="GO:0006564">
    <property type="term" value="P:L-serine biosynthetic process"/>
    <property type="evidence" value="ECO:0007669"/>
    <property type="project" value="EnsemblFungi"/>
</dbReference>
<dbReference type="InterPro" id="IPR006258">
    <property type="entry name" value="Lipoamide_DH"/>
</dbReference>
<feature type="binding site" evidence="9">
    <location>
        <begin position="366"/>
        <end position="369"/>
    </location>
    <ligand>
        <name>FAD</name>
        <dbReference type="ChEBI" id="CHEBI:57692"/>
    </ligand>
</feature>
<dbReference type="FunFam" id="3.50.50.60:FF:000001">
    <property type="entry name" value="Dihydrolipoyl dehydrogenase, mitochondrial"/>
    <property type="match status" value="1"/>
</dbReference>
<dbReference type="PRINTS" id="PR00411">
    <property type="entry name" value="PNDRDTASEI"/>
</dbReference>
<feature type="active site" description="Proton acceptor" evidence="8">
    <location>
        <position position="492"/>
    </location>
</feature>
<dbReference type="GO" id="GO:0004591">
    <property type="term" value="F:oxoglutarate dehydrogenase (succinyl-transferring) activity"/>
    <property type="evidence" value="ECO:0007669"/>
    <property type="project" value="EnsemblFungi"/>
</dbReference>
<dbReference type="SUPFAM" id="SSF51905">
    <property type="entry name" value="FAD/NAD(P)-binding domain"/>
    <property type="match status" value="1"/>
</dbReference>
<feature type="binding site" evidence="9">
    <location>
        <begin position="189"/>
        <end position="191"/>
    </location>
    <ligand>
        <name>FAD</name>
        <dbReference type="ChEBI" id="CHEBI:57692"/>
    </ligand>
</feature>
<feature type="binding site" evidence="9">
    <location>
        <position position="360"/>
    </location>
    <ligand>
        <name>FAD</name>
        <dbReference type="ChEBI" id="CHEBI:57692"/>
    </ligand>
</feature>
<sequence>MFRAVLPRASPRAALRNAGPKAVPSSFIATPMLLVRGSKRGYASEAGDHDLVIIGGGVAGYVAAIKAGQEGLKTACIEKRGTLGGTCLNVGCIPSKSLLNNSHLYHQILHDTKKRGIEVGDVKLNLTQMLKAKDESVNGLTKGVEFLLKKNGVDYIKGAGSFADANTIKVALNDGGEQTIRGKNILIATGSESTPFPGLNIDEKRIITSTGALALTEVPKKMVVIGGGIIGLEMASVWSRLGAEVTVVEFLGQIGGPGMDAEIAKQAQKILGKQGIKFKTGTKVIKGDDSGATVSLQVESAKGGKEETLDADVVLVAIGRRPYTEGLNLENVGIEKDDRGRLVIDQEYRTKVPHVRVVGDCTFGPMLAHKAEEEAVAAVEYIKKGYGHVNYAAIPSVMYTHPEVAWVGQNEAEIKASGVKYSVGTFPFSANSRAKTNLDTEGVVKFIADAETDRILGVHIIGPGAGEMIAEATLAIEYGASSEDIARTCHAHPTLSEAFKEAAMATYSKPIHF</sequence>
<comment type="catalytic activity">
    <reaction evidence="11">
        <text>N(6)-[(R)-dihydrolipoyl]-L-lysyl-[protein] + NAD(+) = N(6)-[(R)-lipoyl]-L-lysyl-[protein] + NADH + H(+)</text>
        <dbReference type="Rhea" id="RHEA:15045"/>
        <dbReference type="Rhea" id="RHEA-COMP:10474"/>
        <dbReference type="Rhea" id="RHEA-COMP:10475"/>
        <dbReference type="ChEBI" id="CHEBI:15378"/>
        <dbReference type="ChEBI" id="CHEBI:57540"/>
        <dbReference type="ChEBI" id="CHEBI:57945"/>
        <dbReference type="ChEBI" id="CHEBI:83099"/>
        <dbReference type="ChEBI" id="CHEBI:83100"/>
        <dbReference type="EC" id="1.8.1.4"/>
    </reaction>
</comment>
<dbReference type="PROSITE" id="PS00076">
    <property type="entry name" value="PYRIDINE_REDOX_1"/>
    <property type="match status" value="1"/>
</dbReference>
<keyword evidence="7 11" id="KW-0676">Redox-active center</keyword>
<dbReference type="EMBL" id="MDYN01000024">
    <property type="protein sequence ID" value="OQD81975.1"/>
    <property type="molecule type" value="Genomic_DNA"/>
</dbReference>
<dbReference type="FunFam" id="3.30.390.30:FF:000001">
    <property type="entry name" value="Dihydrolipoyl dehydrogenase"/>
    <property type="match status" value="1"/>
</dbReference>
<dbReference type="Gene3D" id="3.30.390.30">
    <property type="match status" value="1"/>
</dbReference>
<dbReference type="Pfam" id="PF02852">
    <property type="entry name" value="Pyr_redox_dim"/>
    <property type="match status" value="1"/>
</dbReference>
<evidence type="ECO:0000256" key="5">
    <source>
        <dbReference type="ARBA" id="ARBA00023027"/>
    </source>
</evidence>
<organism evidence="14 15">
    <name type="scientific">Penicillium antarcticum</name>
    <dbReference type="NCBI Taxonomy" id="416450"/>
    <lineage>
        <taxon>Eukaryota</taxon>
        <taxon>Fungi</taxon>
        <taxon>Dikarya</taxon>
        <taxon>Ascomycota</taxon>
        <taxon>Pezizomycotina</taxon>
        <taxon>Eurotiomycetes</taxon>
        <taxon>Eurotiomycetidae</taxon>
        <taxon>Eurotiales</taxon>
        <taxon>Aspergillaceae</taxon>
        <taxon>Penicillium</taxon>
    </lineage>
</organism>
<feature type="binding site" evidence="9">
    <location>
        <begin position="226"/>
        <end position="233"/>
    </location>
    <ligand>
        <name>NAD(+)</name>
        <dbReference type="ChEBI" id="CHEBI:57540"/>
    </ligand>
</feature>
<evidence type="ECO:0000256" key="6">
    <source>
        <dbReference type="ARBA" id="ARBA00023157"/>
    </source>
</evidence>
<dbReference type="GO" id="GO:0004148">
    <property type="term" value="F:dihydrolipoyl dehydrogenase (NADH) activity"/>
    <property type="evidence" value="ECO:0007669"/>
    <property type="project" value="UniProtKB-EC"/>
</dbReference>
<comment type="caution">
    <text evidence="14">The sequence shown here is derived from an EMBL/GenBank/DDBJ whole genome shotgun (WGS) entry which is preliminary data.</text>
</comment>
<dbReference type="InterPro" id="IPR012999">
    <property type="entry name" value="Pyr_OxRdtase_I_AS"/>
</dbReference>
<feature type="domain" description="Pyridine nucleotide-disulphide oxidoreductase dimerisation" evidence="12">
    <location>
        <begin position="394"/>
        <end position="503"/>
    </location>
</feature>
<comment type="cofactor">
    <cofactor evidence="9 11">
        <name>FAD</name>
        <dbReference type="ChEBI" id="CHEBI:57692"/>
    </cofactor>
    <text evidence="9 11">Binds 1 FAD per subunit.</text>
</comment>
<feature type="binding site" evidence="9">
    <location>
        <position position="96"/>
    </location>
    <ligand>
        <name>FAD</name>
        <dbReference type="ChEBI" id="CHEBI:57692"/>
    </ligand>
</feature>
<evidence type="ECO:0000313" key="15">
    <source>
        <dbReference type="Proteomes" id="UP000191672"/>
    </source>
</evidence>
<dbReference type="GO" id="GO:0042645">
    <property type="term" value="C:mitochondrial nucleoid"/>
    <property type="evidence" value="ECO:0007669"/>
    <property type="project" value="EnsemblFungi"/>
</dbReference>
<feature type="domain" description="FAD/NAD(P)-binding" evidence="13">
    <location>
        <begin position="50"/>
        <end position="375"/>
    </location>
</feature>
<keyword evidence="5 9" id="KW-0520">NAD</keyword>
<dbReference type="GO" id="GO:0045333">
    <property type="term" value="P:cellular respiration"/>
    <property type="evidence" value="ECO:0007669"/>
    <property type="project" value="EnsemblFungi"/>
</dbReference>
<evidence type="ECO:0000256" key="11">
    <source>
        <dbReference type="RuleBase" id="RU003692"/>
    </source>
</evidence>
<dbReference type="InterPro" id="IPR004099">
    <property type="entry name" value="Pyr_nucl-diS_OxRdtase_dimer"/>
</dbReference>
<keyword evidence="15" id="KW-1185">Reference proteome</keyword>
<keyword evidence="4 11" id="KW-0560">Oxidoreductase</keyword>
<dbReference type="OrthoDB" id="361797at2759"/>
<dbReference type="InterPro" id="IPR036188">
    <property type="entry name" value="FAD/NAD-bd_sf"/>
</dbReference>
<dbReference type="EC" id="1.8.1.4" evidence="11"/>
<dbReference type="PANTHER" id="PTHR22912">
    <property type="entry name" value="DISULFIDE OXIDOREDUCTASE"/>
    <property type="match status" value="1"/>
</dbReference>
<dbReference type="GO" id="GO:0006574">
    <property type="term" value="P:L-valine catabolic process"/>
    <property type="evidence" value="ECO:0007669"/>
    <property type="project" value="EnsemblFungi"/>
</dbReference>
<dbReference type="GO" id="GO:0050660">
    <property type="term" value="F:flavin adenine dinucleotide binding"/>
    <property type="evidence" value="ECO:0007669"/>
    <property type="project" value="InterPro"/>
</dbReference>
<dbReference type="PIRSF" id="PIRSF000350">
    <property type="entry name" value="Mercury_reductase_MerA"/>
    <property type="match status" value="1"/>
</dbReference>